<dbReference type="FunFam" id="3.40.50.970:FF:000039">
    <property type="entry name" value="Indolepyruvate oxidoreductase subunit IorA"/>
    <property type="match status" value="1"/>
</dbReference>
<comment type="caution">
    <text evidence="17">The sequence shown here is derived from an EMBL/GenBank/DDBJ whole genome shotgun (WGS) entry which is preliminary data.</text>
</comment>
<keyword evidence="11 14" id="KW-0411">Iron-sulfur</keyword>
<evidence type="ECO:0000256" key="1">
    <source>
        <dbReference type="ARBA" id="ARBA00002995"/>
    </source>
</evidence>
<dbReference type="Pfam" id="PF00037">
    <property type="entry name" value="Fer4"/>
    <property type="match status" value="1"/>
</dbReference>
<dbReference type="Pfam" id="PF01855">
    <property type="entry name" value="POR_N"/>
    <property type="match status" value="1"/>
</dbReference>
<dbReference type="PROSITE" id="PS51379">
    <property type="entry name" value="4FE4S_FER_2"/>
    <property type="match status" value="1"/>
</dbReference>
<dbReference type="SUPFAM" id="SSF52922">
    <property type="entry name" value="TK C-terminal domain-like"/>
    <property type="match status" value="1"/>
</dbReference>
<comment type="cofactor">
    <cofactor evidence="14 15">
        <name>[4Fe-4S] cluster</name>
        <dbReference type="ChEBI" id="CHEBI:49883"/>
    </cofactor>
    <text evidence="14 15">Binds 2 [4Fe-4S] clusters. In this family the first cluster has a non-standard and varying [4Fe-4S] binding motif CX(2)CX(2)CX(4-5)CP.</text>
</comment>
<keyword evidence="9 14" id="KW-0560">Oxidoreductase</keyword>
<evidence type="ECO:0000256" key="12">
    <source>
        <dbReference type="ARBA" id="ARBA00030514"/>
    </source>
</evidence>
<organism evidence="17 18">
    <name type="scientific">Psychracetigena formicireducens</name>
    <dbReference type="NCBI Taxonomy" id="2986056"/>
    <lineage>
        <taxon>Bacteria</taxon>
        <taxon>Bacillati</taxon>
        <taxon>Candidatus Lithacetigenota</taxon>
        <taxon>Candidatus Psychracetigena</taxon>
    </lineage>
</organism>
<comment type="catalytic activity">
    <reaction evidence="13 14">
        <text>indole-3-pyruvate + 2 oxidized [2Fe-2S]-[ferredoxin] + CoA = (indol-3-yl)acetyl-CoA + 2 reduced [2Fe-2S]-[ferredoxin] + CO2 + H(+)</text>
        <dbReference type="Rhea" id="RHEA:12645"/>
        <dbReference type="Rhea" id="RHEA-COMP:10000"/>
        <dbReference type="Rhea" id="RHEA-COMP:10001"/>
        <dbReference type="ChEBI" id="CHEBI:15378"/>
        <dbReference type="ChEBI" id="CHEBI:16526"/>
        <dbReference type="ChEBI" id="CHEBI:17640"/>
        <dbReference type="ChEBI" id="CHEBI:33737"/>
        <dbReference type="ChEBI" id="CHEBI:33738"/>
        <dbReference type="ChEBI" id="CHEBI:57271"/>
        <dbReference type="ChEBI" id="CHEBI:57287"/>
        <dbReference type="EC" id="1.2.7.8"/>
    </reaction>
</comment>
<keyword evidence="8 14" id="KW-0249">Electron transport</keyword>
<evidence type="ECO:0000256" key="2">
    <source>
        <dbReference type="ARBA" id="ARBA00011238"/>
    </source>
</evidence>
<evidence type="ECO:0000256" key="8">
    <source>
        <dbReference type="ARBA" id="ARBA00022982"/>
    </source>
</evidence>
<dbReference type="InterPro" id="IPR029061">
    <property type="entry name" value="THDP-binding"/>
</dbReference>
<sequence length="622" mass="68412">MQVEDILNQPIGSKLFLLGNEALVRGFIEAGVTVATTYPGTPSSEIGNVLHHLAKKADIYFEFSVNEMVAFQIAAAAASTGVRAVTFMKHVGLNVAADALMSSAYVGTQGGFLIISADDPSMFSSQNEQDNRYYAQFAGLPLLEPNSPTEARDMVKYGLKLSEDLQLPVILRTTTRINHVRGIVVLEEVESKPKKGYFHKNPRQFVPIPSYAFHMHPLLLQKLASARSISETSPLNRLEKAPLNTDFGVIASGIAYNYVRDALNKWGLNADVLKLGFTYPLPLNLIEEFVSTHTNTIIVEELEPLVEKEVRALAQQKKLSSTVIGKYDNTFPRVYEYTPDIVEKILINLMNPGQIDNPLLQTPEFKLPNRPPVLCSGCSHRATFYSVKRALQEKGIKDAIFPSDIGCYTLGIQPPYHAADYVLCMGSSVGTAGGFFRATNQKIISFIGDSTFYHAGITPLLNAVHNKHQFLLIILDNFTTAMTGHQPHPGSNIDGMGEDAPMISMENVVKGIGVDWIKIVDPYDLQASTNVIKEALEHPGVSVVISRRACSLLEARNKRKTGSWKKVIINTDICSMCEICIQDFSCPAIFKTNDSIQIDSSMCDGCGVCINICPTGAMVWEE</sequence>
<dbReference type="InterPro" id="IPR017900">
    <property type="entry name" value="4Fe4S_Fe_S_CS"/>
</dbReference>
<feature type="domain" description="4Fe-4S ferredoxin-type" evidence="16">
    <location>
        <begin position="594"/>
        <end position="622"/>
    </location>
</feature>
<dbReference type="CDD" id="cd02008">
    <property type="entry name" value="TPP_IOR_alpha"/>
    <property type="match status" value="1"/>
</dbReference>
<proteinExistence type="predicted"/>
<keyword evidence="10 14" id="KW-0408">Iron</keyword>
<dbReference type="EC" id="1.2.7.8" evidence="3 14"/>
<dbReference type="InterPro" id="IPR002880">
    <property type="entry name" value="Pyrv_Fd/Flavodoxin_OxRdtase_N"/>
</dbReference>
<dbReference type="GO" id="GO:0046872">
    <property type="term" value="F:metal ion binding"/>
    <property type="evidence" value="ECO:0007669"/>
    <property type="project" value="UniProtKB-UniRule"/>
</dbReference>
<feature type="binding site" evidence="15">
    <location>
        <position position="603"/>
    </location>
    <ligand>
        <name>[4Fe-4S] cluster</name>
        <dbReference type="ChEBI" id="CHEBI:49883"/>
        <label>2</label>
    </ligand>
</feature>
<dbReference type="GO" id="GO:0030976">
    <property type="term" value="F:thiamine pyrophosphate binding"/>
    <property type="evidence" value="ECO:0007669"/>
    <property type="project" value="InterPro"/>
</dbReference>
<name>A0A9E2F5T7_PSYF1</name>
<dbReference type="PROSITE" id="PS00198">
    <property type="entry name" value="4FE4S_FER_1"/>
    <property type="match status" value="1"/>
</dbReference>
<evidence type="ECO:0000256" key="6">
    <source>
        <dbReference type="ARBA" id="ARBA00022485"/>
    </source>
</evidence>
<feature type="binding site" evidence="15">
    <location>
        <position position="577"/>
    </location>
    <ligand>
        <name>[4Fe-4S] cluster</name>
        <dbReference type="ChEBI" id="CHEBI:49883"/>
        <label>1</label>
    </ligand>
</feature>
<gene>
    <name evidence="17" type="ORF">DDT42_00535</name>
</gene>
<dbReference type="Gene3D" id="3.30.70.20">
    <property type="match status" value="1"/>
</dbReference>
<dbReference type="PANTHER" id="PTHR43710">
    <property type="entry name" value="2-HYDROXYACYL-COA LYASE"/>
    <property type="match status" value="1"/>
</dbReference>
<dbReference type="Proteomes" id="UP000811545">
    <property type="component" value="Unassembled WGS sequence"/>
</dbReference>
<keyword evidence="5 14" id="KW-0813">Transport</keyword>
<feature type="binding site" evidence="15">
    <location>
        <position position="606"/>
    </location>
    <ligand>
        <name>[4Fe-4S] cluster</name>
        <dbReference type="ChEBI" id="CHEBI:49883"/>
        <label>2</label>
    </ligand>
</feature>
<evidence type="ECO:0000256" key="5">
    <source>
        <dbReference type="ARBA" id="ARBA00022448"/>
    </source>
</evidence>
<evidence type="ECO:0000256" key="15">
    <source>
        <dbReference type="PIRSR" id="PIRSR006439-50"/>
    </source>
</evidence>
<dbReference type="AlphaFoldDB" id="A0A9E2F5T7"/>
<dbReference type="NCBIfam" id="TIGR03336">
    <property type="entry name" value="IOR_alpha"/>
    <property type="match status" value="1"/>
</dbReference>
<dbReference type="SUPFAM" id="SSF52518">
    <property type="entry name" value="Thiamin diphosphate-binding fold (THDP-binding)"/>
    <property type="match status" value="2"/>
</dbReference>
<evidence type="ECO:0000313" key="18">
    <source>
        <dbReference type="Proteomes" id="UP000811545"/>
    </source>
</evidence>
<feature type="binding site" evidence="15">
    <location>
        <position position="586"/>
    </location>
    <ligand>
        <name>[4Fe-4S] cluster</name>
        <dbReference type="ChEBI" id="CHEBI:49883"/>
        <label>2</label>
    </ligand>
</feature>
<feature type="binding site" evidence="15">
    <location>
        <position position="609"/>
    </location>
    <ligand>
        <name>[4Fe-4S] cluster</name>
        <dbReference type="ChEBI" id="CHEBI:49883"/>
        <label>2</label>
    </ligand>
</feature>
<protein>
    <recommendedName>
        <fullName evidence="4 14">Indolepyruvate oxidoreductase subunit IorA</fullName>
        <shortName evidence="14">IOR</shortName>
        <ecNumber evidence="3 14">1.2.7.8</ecNumber>
    </recommendedName>
    <alternativeName>
        <fullName evidence="12 14">Indolepyruvate ferredoxin oxidoreductase subunit alpha</fullName>
    </alternativeName>
</protein>
<dbReference type="PIRSF" id="PIRSF006439">
    <property type="entry name" value="Indolepyruvate_ferr_oxidored"/>
    <property type="match status" value="1"/>
</dbReference>
<dbReference type="GO" id="GO:0051539">
    <property type="term" value="F:4 iron, 4 sulfur cluster binding"/>
    <property type="evidence" value="ECO:0007669"/>
    <property type="project" value="UniProtKB-UniRule"/>
</dbReference>
<dbReference type="Gene3D" id="3.40.50.970">
    <property type="match status" value="2"/>
</dbReference>
<evidence type="ECO:0000256" key="14">
    <source>
        <dbReference type="PIRNR" id="PIRNR006439"/>
    </source>
</evidence>
<feature type="binding site" evidence="15">
    <location>
        <position position="574"/>
    </location>
    <ligand>
        <name>[4Fe-4S] cluster</name>
        <dbReference type="ChEBI" id="CHEBI:49883"/>
        <label>1</label>
    </ligand>
</feature>
<keyword evidence="6 14" id="KW-0004">4Fe-4S</keyword>
<dbReference type="PANTHER" id="PTHR43710:SF7">
    <property type="entry name" value="INDOLEPYRUVATE OXIDOREDUCTASE SUBUNIT IORA"/>
    <property type="match status" value="1"/>
</dbReference>
<keyword evidence="7 14" id="KW-0479">Metal-binding</keyword>
<evidence type="ECO:0000256" key="7">
    <source>
        <dbReference type="ARBA" id="ARBA00022723"/>
    </source>
</evidence>
<dbReference type="InterPro" id="IPR009014">
    <property type="entry name" value="Transketo_C/PFOR_II"/>
</dbReference>
<evidence type="ECO:0000256" key="4">
    <source>
        <dbReference type="ARBA" id="ARBA00017710"/>
    </source>
</evidence>
<accession>A0A9E2F5T7</accession>
<comment type="function">
    <text evidence="1 14">Catalyzes the ferredoxin-dependent oxidative decarboxylation of arylpyruvates.</text>
</comment>
<dbReference type="InterPro" id="IPR017896">
    <property type="entry name" value="4Fe4S_Fe-S-bd"/>
</dbReference>
<evidence type="ECO:0000256" key="3">
    <source>
        <dbReference type="ARBA" id="ARBA00012812"/>
    </source>
</evidence>
<evidence type="ECO:0000256" key="10">
    <source>
        <dbReference type="ARBA" id="ARBA00023004"/>
    </source>
</evidence>
<dbReference type="EMBL" id="QLTW01000016">
    <property type="protein sequence ID" value="MBT9144690.1"/>
    <property type="molecule type" value="Genomic_DNA"/>
</dbReference>
<dbReference type="InterPro" id="IPR045025">
    <property type="entry name" value="HACL1-like"/>
</dbReference>
<reference evidence="17 18" key="1">
    <citation type="journal article" date="2021" name="bioRxiv">
        <title>Unique metabolic strategies in Hadean analogues reveal hints for primordial physiology.</title>
        <authorList>
            <person name="Nobu M.K."/>
            <person name="Nakai R."/>
            <person name="Tamazawa S."/>
            <person name="Mori H."/>
            <person name="Toyoda A."/>
            <person name="Ijiri A."/>
            <person name="Suzuki S."/>
            <person name="Kurokawa K."/>
            <person name="Kamagata Y."/>
            <person name="Tamaki H."/>
        </authorList>
    </citation>
    <scope>NUCLEOTIDE SEQUENCE [LARGE SCALE GENOMIC DNA]</scope>
    <source>
        <strain evidence="17">BS525</strain>
    </source>
</reference>
<dbReference type="CDD" id="cd07034">
    <property type="entry name" value="TPP_PYR_PFOR_IOR-alpha_like"/>
    <property type="match status" value="1"/>
</dbReference>
<dbReference type="InterPro" id="IPR017721">
    <property type="entry name" value="IorA"/>
</dbReference>
<evidence type="ECO:0000259" key="16">
    <source>
        <dbReference type="PROSITE" id="PS51379"/>
    </source>
</evidence>
<evidence type="ECO:0000256" key="11">
    <source>
        <dbReference type="ARBA" id="ARBA00023014"/>
    </source>
</evidence>
<comment type="subunit">
    <text evidence="2">Heterodimer of the IorA and IorB subunits.</text>
</comment>
<evidence type="ECO:0000256" key="13">
    <source>
        <dbReference type="ARBA" id="ARBA00048332"/>
    </source>
</evidence>
<dbReference type="InterPro" id="IPR011766">
    <property type="entry name" value="TPP_enzyme_TPP-bd"/>
</dbReference>
<evidence type="ECO:0000256" key="9">
    <source>
        <dbReference type="ARBA" id="ARBA00023002"/>
    </source>
</evidence>
<dbReference type="GO" id="GO:0043805">
    <property type="term" value="F:indolepyruvate ferredoxin oxidoreductase activity"/>
    <property type="evidence" value="ECO:0007669"/>
    <property type="project" value="UniProtKB-UniRule"/>
</dbReference>
<feature type="binding site" evidence="15">
    <location>
        <position position="613"/>
    </location>
    <ligand>
        <name>[4Fe-4S] cluster</name>
        <dbReference type="ChEBI" id="CHEBI:49883"/>
        <label>1</label>
    </ligand>
</feature>
<dbReference type="SUPFAM" id="SSF54862">
    <property type="entry name" value="4Fe-4S ferredoxins"/>
    <property type="match status" value="1"/>
</dbReference>
<evidence type="ECO:0000313" key="17">
    <source>
        <dbReference type="EMBL" id="MBT9144690.1"/>
    </source>
</evidence>
<dbReference type="Pfam" id="PF02775">
    <property type="entry name" value="TPP_enzyme_C"/>
    <property type="match status" value="1"/>
</dbReference>
<feature type="binding site" evidence="15">
    <location>
        <position position="580"/>
    </location>
    <ligand>
        <name>[4Fe-4S] cluster</name>
        <dbReference type="ChEBI" id="CHEBI:49883"/>
        <label>1</label>
    </ligand>
</feature>